<dbReference type="RefSeq" id="WP_348826485.1">
    <property type="nucleotide sequence ID" value="NZ_CP098827.1"/>
</dbReference>
<organism evidence="1">
    <name type="scientific">Halomonas sp. RT37</name>
    <dbReference type="NCBI Taxonomy" id="2950872"/>
    <lineage>
        <taxon>Bacteria</taxon>
        <taxon>Pseudomonadati</taxon>
        <taxon>Pseudomonadota</taxon>
        <taxon>Gammaproteobacteria</taxon>
        <taxon>Oceanospirillales</taxon>
        <taxon>Halomonadaceae</taxon>
        <taxon>Halomonas</taxon>
    </lineage>
</organism>
<proteinExistence type="predicted"/>
<dbReference type="EMBL" id="CP098827">
    <property type="protein sequence ID" value="XBO69169.1"/>
    <property type="molecule type" value="Genomic_DNA"/>
</dbReference>
<name>A0AAU7KC62_9GAMM</name>
<sequence>MSCPLSEQDSLLADKLRFRLARPTSAYDVLGYRCTGIPCTPPGAREAVWARDDYRCRFCGFRSAKYQQAVTLGTDSRNVDDIVTACLFCDQVNRLDLVPSMRSGVLVWLPGVTQADLNRLAPVIFAARLDRRLQLRARALLERVMEARAAARERFGSDDPLTLVELLRARGEGRADGLMQQGLRLFPLDRRVVSQQGLCFNQFPQILAYWRSRKGPLGGERIAEALAMSESRLMAGGGSDATASSVPSS</sequence>
<protein>
    <recommendedName>
        <fullName evidence="2">Type IV secretion protein DotN</fullName>
    </recommendedName>
</protein>
<dbReference type="AlphaFoldDB" id="A0AAU7KC62"/>
<gene>
    <name evidence="1" type="ORF">NFG58_11010</name>
</gene>
<evidence type="ECO:0000313" key="1">
    <source>
        <dbReference type="EMBL" id="XBO69169.1"/>
    </source>
</evidence>
<accession>A0AAU7KC62</accession>
<evidence type="ECO:0008006" key="2">
    <source>
        <dbReference type="Google" id="ProtNLM"/>
    </source>
</evidence>
<reference evidence="1" key="1">
    <citation type="submission" date="2022-06" db="EMBL/GenBank/DDBJ databases">
        <title>A novel DMS-producing enzyme.</title>
        <authorList>
            <person name="Zhang Y."/>
        </authorList>
    </citation>
    <scope>NUCLEOTIDE SEQUENCE</scope>
    <source>
        <strain evidence="1">RT37</strain>
    </source>
</reference>